<dbReference type="InterPro" id="IPR014284">
    <property type="entry name" value="RNA_pol_sigma-70_dom"/>
</dbReference>
<dbReference type="PANTHER" id="PTHR43133">
    <property type="entry name" value="RNA POLYMERASE ECF-TYPE SIGMA FACTO"/>
    <property type="match status" value="1"/>
</dbReference>
<dbReference type="Pfam" id="PF04542">
    <property type="entry name" value="Sigma70_r2"/>
    <property type="match status" value="1"/>
</dbReference>
<evidence type="ECO:0000256" key="1">
    <source>
        <dbReference type="ARBA" id="ARBA00010641"/>
    </source>
</evidence>
<dbReference type="PANTHER" id="PTHR43133:SF8">
    <property type="entry name" value="RNA POLYMERASE SIGMA FACTOR HI_1459-RELATED"/>
    <property type="match status" value="1"/>
</dbReference>
<dbReference type="AlphaFoldDB" id="A0A6J4PLG0"/>
<reference evidence="9" key="1">
    <citation type="submission" date="2020-02" db="EMBL/GenBank/DDBJ databases">
        <authorList>
            <person name="Meier V. D."/>
        </authorList>
    </citation>
    <scope>NUCLEOTIDE SEQUENCE</scope>
    <source>
        <strain evidence="9">AVDCRST_MAG01</strain>
    </source>
</reference>
<organism evidence="9">
    <name type="scientific">uncultured Rubrobacteraceae bacterium</name>
    <dbReference type="NCBI Taxonomy" id="349277"/>
    <lineage>
        <taxon>Bacteria</taxon>
        <taxon>Bacillati</taxon>
        <taxon>Actinomycetota</taxon>
        <taxon>Rubrobacteria</taxon>
        <taxon>Rubrobacterales</taxon>
        <taxon>Rubrobacteraceae</taxon>
        <taxon>environmental samples</taxon>
    </lineage>
</organism>
<keyword evidence="3" id="KW-0731">Sigma factor</keyword>
<sequence length="188" mass="20934">MKGPDPLARRLAAGDPCAPRELVESLHSELYRYARSLLRDAPAAEDAVQEAFEKAFVALGKYSYERIEILSLRPWLYRITLNVVRNAWRDGRREVPMAETPEGGGQSGKTAGSTPGTEREAWLDTLEAIGRLAERQRVAVTLRYFEDLPYAEISGITGWPENTCKTLVRRGVRRLGVLMDESSGKGGL</sequence>
<feature type="domain" description="RNA polymerase sigma factor 70 region 4 type 2" evidence="8">
    <location>
        <begin position="126"/>
        <end position="175"/>
    </location>
</feature>
<dbReference type="SUPFAM" id="SSF88946">
    <property type="entry name" value="Sigma2 domain of RNA polymerase sigma factors"/>
    <property type="match status" value="1"/>
</dbReference>
<keyword evidence="4" id="KW-0238">DNA-binding</keyword>
<dbReference type="Gene3D" id="1.10.1740.10">
    <property type="match status" value="1"/>
</dbReference>
<comment type="similarity">
    <text evidence="1">Belongs to the sigma-70 factor family. ECF subfamily.</text>
</comment>
<dbReference type="InterPro" id="IPR013325">
    <property type="entry name" value="RNA_pol_sigma_r2"/>
</dbReference>
<dbReference type="CDD" id="cd06171">
    <property type="entry name" value="Sigma70_r4"/>
    <property type="match status" value="1"/>
</dbReference>
<feature type="region of interest" description="Disordered" evidence="6">
    <location>
        <begin position="96"/>
        <end position="117"/>
    </location>
</feature>
<gene>
    <name evidence="9" type="ORF">AVDCRST_MAG01-01-1815</name>
</gene>
<dbReference type="GO" id="GO:0003677">
    <property type="term" value="F:DNA binding"/>
    <property type="evidence" value="ECO:0007669"/>
    <property type="project" value="UniProtKB-KW"/>
</dbReference>
<evidence type="ECO:0000313" key="9">
    <source>
        <dbReference type="EMBL" id="CAA9414272.1"/>
    </source>
</evidence>
<evidence type="ECO:0000256" key="5">
    <source>
        <dbReference type="ARBA" id="ARBA00023163"/>
    </source>
</evidence>
<dbReference type="InterPro" id="IPR013249">
    <property type="entry name" value="RNA_pol_sigma70_r4_t2"/>
</dbReference>
<evidence type="ECO:0000256" key="3">
    <source>
        <dbReference type="ARBA" id="ARBA00023082"/>
    </source>
</evidence>
<dbReference type="GO" id="GO:0006352">
    <property type="term" value="P:DNA-templated transcription initiation"/>
    <property type="evidence" value="ECO:0007669"/>
    <property type="project" value="InterPro"/>
</dbReference>
<protein>
    <submittedName>
        <fullName evidence="9">RNA polymerase sigma factor RpoE</fullName>
    </submittedName>
</protein>
<dbReference type="EMBL" id="CADCUW010000271">
    <property type="protein sequence ID" value="CAA9414272.1"/>
    <property type="molecule type" value="Genomic_DNA"/>
</dbReference>
<keyword evidence="5" id="KW-0804">Transcription</keyword>
<feature type="domain" description="RNA polymerase sigma-70 region 2" evidence="7">
    <location>
        <begin position="22"/>
        <end position="93"/>
    </location>
</feature>
<dbReference type="InterPro" id="IPR007627">
    <property type="entry name" value="RNA_pol_sigma70_r2"/>
</dbReference>
<evidence type="ECO:0000256" key="2">
    <source>
        <dbReference type="ARBA" id="ARBA00023015"/>
    </source>
</evidence>
<dbReference type="InterPro" id="IPR039425">
    <property type="entry name" value="RNA_pol_sigma-70-like"/>
</dbReference>
<dbReference type="InterPro" id="IPR036388">
    <property type="entry name" value="WH-like_DNA-bd_sf"/>
</dbReference>
<evidence type="ECO:0000256" key="4">
    <source>
        <dbReference type="ARBA" id="ARBA00023125"/>
    </source>
</evidence>
<name>A0A6J4PLG0_9ACTN</name>
<evidence type="ECO:0000259" key="7">
    <source>
        <dbReference type="Pfam" id="PF04542"/>
    </source>
</evidence>
<keyword evidence="2" id="KW-0805">Transcription regulation</keyword>
<dbReference type="Gene3D" id="1.10.10.10">
    <property type="entry name" value="Winged helix-like DNA-binding domain superfamily/Winged helix DNA-binding domain"/>
    <property type="match status" value="1"/>
</dbReference>
<dbReference type="NCBIfam" id="TIGR02937">
    <property type="entry name" value="sigma70-ECF"/>
    <property type="match status" value="1"/>
</dbReference>
<dbReference type="SUPFAM" id="SSF88659">
    <property type="entry name" value="Sigma3 and sigma4 domains of RNA polymerase sigma factors"/>
    <property type="match status" value="1"/>
</dbReference>
<accession>A0A6J4PLG0</accession>
<dbReference type="Pfam" id="PF08281">
    <property type="entry name" value="Sigma70_r4_2"/>
    <property type="match status" value="1"/>
</dbReference>
<evidence type="ECO:0000256" key="6">
    <source>
        <dbReference type="SAM" id="MobiDB-lite"/>
    </source>
</evidence>
<dbReference type="GO" id="GO:0016987">
    <property type="term" value="F:sigma factor activity"/>
    <property type="evidence" value="ECO:0007669"/>
    <property type="project" value="UniProtKB-KW"/>
</dbReference>
<dbReference type="InterPro" id="IPR013324">
    <property type="entry name" value="RNA_pol_sigma_r3/r4-like"/>
</dbReference>
<proteinExistence type="inferred from homology"/>
<evidence type="ECO:0000259" key="8">
    <source>
        <dbReference type="Pfam" id="PF08281"/>
    </source>
</evidence>